<sequence>MGGGAGTIGGHDIGPVGFGEEDRLEDRGCGSKRKIFTRS</sequence>
<reference evidence="2" key="1">
    <citation type="submission" date="2015-02" db="EMBL/GenBank/DDBJ databases">
        <authorList>
            <person name="Chooi Y.-H."/>
        </authorList>
    </citation>
    <scope>NUCLEOTIDE SEQUENCE [LARGE SCALE GENOMIC DNA]</scope>
    <source>
        <strain evidence="2">LAMA 915</strain>
    </source>
</reference>
<gene>
    <name evidence="2" type="ORF">J121_2247</name>
</gene>
<feature type="compositionally biased region" description="Basic and acidic residues" evidence="1">
    <location>
        <begin position="20"/>
        <end position="29"/>
    </location>
</feature>
<evidence type="ECO:0000256" key="1">
    <source>
        <dbReference type="SAM" id="MobiDB-lite"/>
    </source>
</evidence>
<accession>A0A0L1KBH9</accession>
<comment type="caution">
    <text evidence="2">The sequence shown here is derived from an EMBL/GenBank/DDBJ whole genome shotgun (WGS) entry which is preliminary data.</text>
</comment>
<feature type="compositionally biased region" description="Gly residues" evidence="1">
    <location>
        <begin position="1"/>
        <end position="12"/>
    </location>
</feature>
<evidence type="ECO:0000313" key="2">
    <source>
        <dbReference type="EMBL" id="KNH01229.1"/>
    </source>
</evidence>
<name>A0A0L1KBH9_9SPHN</name>
<dbReference type="Proteomes" id="UP000037446">
    <property type="component" value="Unassembled WGS sequence"/>
</dbReference>
<organism evidence="2 3">
    <name type="scientific">Qipengyuania citrea LAMA 915</name>
    <dbReference type="NCBI Taxonomy" id="1306953"/>
    <lineage>
        <taxon>Bacteria</taxon>
        <taxon>Pseudomonadati</taxon>
        <taxon>Pseudomonadota</taxon>
        <taxon>Alphaproteobacteria</taxon>
        <taxon>Sphingomonadales</taxon>
        <taxon>Erythrobacteraceae</taxon>
        <taxon>Qipengyuania</taxon>
    </lineage>
</organism>
<feature type="region of interest" description="Disordered" evidence="1">
    <location>
        <begin position="1"/>
        <end position="39"/>
    </location>
</feature>
<dbReference type="STRING" id="1306953.J121_2247"/>
<protein>
    <submittedName>
        <fullName evidence="2">TonB-dependent receptor</fullName>
    </submittedName>
</protein>
<dbReference type="AlphaFoldDB" id="A0A0L1KBH9"/>
<keyword evidence="2" id="KW-0675">Receptor</keyword>
<evidence type="ECO:0000313" key="3">
    <source>
        <dbReference type="Proteomes" id="UP000037446"/>
    </source>
</evidence>
<dbReference type="EMBL" id="JYNE01000027">
    <property type="protein sequence ID" value="KNH01229.1"/>
    <property type="molecule type" value="Genomic_DNA"/>
</dbReference>
<feature type="compositionally biased region" description="Basic residues" evidence="1">
    <location>
        <begin position="30"/>
        <end position="39"/>
    </location>
</feature>
<proteinExistence type="predicted"/>